<evidence type="ECO:0000313" key="2">
    <source>
        <dbReference type="Proteomes" id="UP001651158"/>
    </source>
</evidence>
<keyword evidence="2" id="KW-1185">Reference proteome</keyword>
<dbReference type="Proteomes" id="UP001651158">
    <property type="component" value="Unassembled WGS sequence"/>
</dbReference>
<evidence type="ECO:0000313" key="1">
    <source>
        <dbReference type="EMBL" id="KAL5105088.1"/>
    </source>
</evidence>
<proteinExistence type="predicted"/>
<comment type="caution">
    <text evidence="1">The sequence shown here is derived from an EMBL/GenBank/DDBJ whole genome shotgun (WGS) entry which is preliminary data.</text>
</comment>
<organism evidence="1 2">
    <name type="scientific">Taenia crassiceps</name>
    <dbReference type="NCBI Taxonomy" id="6207"/>
    <lineage>
        <taxon>Eukaryota</taxon>
        <taxon>Metazoa</taxon>
        <taxon>Spiralia</taxon>
        <taxon>Lophotrochozoa</taxon>
        <taxon>Platyhelminthes</taxon>
        <taxon>Cestoda</taxon>
        <taxon>Eucestoda</taxon>
        <taxon>Cyclophyllidea</taxon>
        <taxon>Taeniidae</taxon>
        <taxon>Taenia</taxon>
    </lineage>
</organism>
<reference evidence="1 2" key="1">
    <citation type="journal article" date="2022" name="Front. Cell. Infect. Microbiol.">
        <title>The Genomes of Two Strains of Taenia crassiceps the Animal Model for the Study of Human Cysticercosis.</title>
        <authorList>
            <person name="Bobes R.J."/>
            <person name="Estrada K."/>
            <person name="Rios-Valencia D.G."/>
            <person name="Calderon-Gallegos A."/>
            <person name="de la Torre P."/>
            <person name="Carrero J.C."/>
            <person name="Sanchez-Flores A."/>
            <person name="Laclette J.P."/>
        </authorList>
    </citation>
    <scope>NUCLEOTIDE SEQUENCE [LARGE SCALE GENOMIC DNA]</scope>
    <source>
        <strain evidence="1">WFUcys</strain>
    </source>
</reference>
<protein>
    <submittedName>
        <fullName evidence="1">Uncharacterized protein</fullName>
    </submittedName>
</protein>
<gene>
    <name evidence="1" type="ORF">TcWFU_001062</name>
</gene>
<accession>A0ABR4Q6A1</accession>
<sequence length="92" mass="9884">MTVPLYWSPSPKAVGGSRVQWVSQSCSSKLVPHPILVLLSSLSAVPRSFLHQLGSMFSWEHSRGLIPSMSIVKNFANISLCVDAPIYVGSGG</sequence>
<dbReference type="EMBL" id="JAKROA010000009">
    <property type="protein sequence ID" value="KAL5105088.1"/>
    <property type="molecule type" value="Genomic_DNA"/>
</dbReference>
<name>A0ABR4Q6A1_9CEST</name>